<accession>C5KCB6</accession>
<organism evidence="2">
    <name type="scientific">Perkinsus marinus (strain ATCC 50983 / TXsc)</name>
    <dbReference type="NCBI Taxonomy" id="423536"/>
    <lineage>
        <taxon>Eukaryota</taxon>
        <taxon>Sar</taxon>
        <taxon>Alveolata</taxon>
        <taxon>Perkinsozoa</taxon>
        <taxon>Perkinsea</taxon>
        <taxon>Perkinsida</taxon>
        <taxon>Perkinsidae</taxon>
        <taxon>Perkinsus</taxon>
    </lineage>
</organism>
<keyword evidence="2" id="KW-1185">Reference proteome</keyword>
<protein>
    <submittedName>
        <fullName evidence="1">Uncharacterized protein</fullName>
    </submittedName>
</protein>
<name>C5KCB6_PERM5</name>
<reference evidence="1 2" key="1">
    <citation type="submission" date="2008-07" db="EMBL/GenBank/DDBJ databases">
        <authorList>
            <person name="El-Sayed N."/>
            <person name="Caler E."/>
            <person name="Inman J."/>
            <person name="Amedeo P."/>
            <person name="Hass B."/>
            <person name="Wortman J."/>
        </authorList>
    </citation>
    <scope>NUCLEOTIDE SEQUENCE [LARGE SCALE GENOMIC DNA]</scope>
    <source>
        <strain evidence="2">ATCC 50983 / TXsc</strain>
    </source>
</reference>
<dbReference type="InParanoid" id="C5KCB6"/>
<evidence type="ECO:0000313" key="2">
    <source>
        <dbReference type="Proteomes" id="UP000007800"/>
    </source>
</evidence>
<proteinExistence type="predicted"/>
<dbReference type="AlphaFoldDB" id="C5KCB6"/>
<dbReference type="EMBL" id="GG671975">
    <property type="protein sequence ID" value="EER17929.1"/>
    <property type="molecule type" value="Genomic_DNA"/>
</dbReference>
<sequence length="87" mass="9766">MHELLLTDYNSELGDVDNEVLLAAKIWAKEALDATRQFLEEQSPECDWKGDTLLSSLAALGYDDNLSDFLRAEPKHLRDVITEATDA</sequence>
<gene>
    <name evidence="1" type="ORF">Pmar_PMAR027645</name>
</gene>
<dbReference type="GeneID" id="9063190"/>
<evidence type="ECO:0000313" key="1">
    <source>
        <dbReference type="EMBL" id="EER17929.1"/>
    </source>
</evidence>
<dbReference type="RefSeq" id="XP_002786133.1">
    <property type="nucleotide sequence ID" value="XM_002786087.1"/>
</dbReference>
<dbReference type="Proteomes" id="UP000007800">
    <property type="component" value="Unassembled WGS sequence"/>
</dbReference>